<dbReference type="PANTHER" id="PTHR45180:SF1">
    <property type="entry name" value="OS01G0307686 PROTEIN"/>
    <property type="match status" value="1"/>
</dbReference>
<keyword evidence="3" id="KW-1185">Reference proteome</keyword>
<dbReference type="InterPro" id="IPR013216">
    <property type="entry name" value="Methyltransf_11"/>
</dbReference>
<comment type="caution">
    <text evidence="2">The sequence shown here is derived from an EMBL/GenBank/DDBJ whole genome shotgun (WGS) entry which is preliminary data.</text>
</comment>
<dbReference type="CDD" id="cd02440">
    <property type="entry name" value="AdoMet_MTases"/>
    <property type="match status" value="1"/>
</dbReference>
<dbReference type="Proteomes" id="UP001279734">
    <property type="component" value="Unassembled WGS sequence"/>
</dbReference>
<sequence length="263" mass="30045">MASDLFQKQGKNYSEARPDYPPELFQFIASMTPCHDLAWDVATGTGQAAKSLAEIFKKVIATDVSQDQLQYATQLPNIHYHCTPPTMSTTKLRRIITPKRSVDLVTVAQALHWFDLPKFYEQVKWALKDPNGVVTAWCYTVADVNPEVNSVFHSFNDVDCAPYSYPGRRLVRDKYRSIYFPFDPVDGLDHTGPFEFQAERVMDLDRFFVYVRSMSAYGVARERGVELLSGDVVEKLKRAWMEDGEEEKVVKFPISLRIGRVGN</sequence>
<evidence type="ECO:0000313" key="2">
    <source>
        <dbReference type="EMBL" id="GMH20192.1"/>
    </source>
</evidence>
<name>A0AAD3T126_NEPGR</name>
<protein>
    <recommendedName>
        <fullName evidence="1">Methyltransferase type 11 domain-containing protein</fullName>
    </recommendedName>
</protein>
<feature type="domain" description="Methyltransferase type 11" evidence="1">
    <location>
        <begin position="40"/>
        <end position="128"/>
    </location>
</feature>
<evidence type="ECO:0000259" key="1">
    <source>
        <dbReference type="Pfam" id="PF08241"/>
    </source>
</evidence>
<evidence type="ECO:0000313" key="3">
    <source>
        <dbReference type="Proteomes" id="UP001279734"/>
    </source>
</evidence>
<dbReference type="GO" id="GO:0008757">
    <property type="term" value="F:S-adenosylmethionine-dependent methyltransferase activity"/>
    <property type="evidence" value="ECO:0007669"/>
    <property type="project" value="InterPro"/>
</dbReference>
<dbReference type="AlphaFoldDB" id="A0AAD3T126"/>
<dbReference type="Gene3D" id="3.40.50.150">
    <property type="entry name" value="Vaccinia Virus protein VP39"/>
    <property type="match status" value="1"/>
</dbReference>
<dbReference type="PANTHER" id="PTHR45180">
    <property type="entry name" value="OS01G0307686 PROTEIN"/>
    <property type="match status" value="1"/>
</dbReference>
<gene>
    <name evidence="2" type="ORF">Nepgr_022033</name>
</gene>
<accession>A0AAD3T126</accession>
<reference evidence="2" key="1">
    <citation type="submission" date="2023-05" db="EMBL/GenBank/DDBJ databases">
        <title>Nepenthes gracilis genome sequencing.</title>
        <authorList>
            <person name="Fukushima K."/>
        </authorList>
    </citation>
    <scope>NUCLEOTIDE SEQUENCE</scope>
    <source>
        <strain evidence="2">SING2019-196</strain>
    </source>
</reference>
<dbReference type="Pfam" id="PF08241">
    <property type="entry name" value="Methyltransf_11"/>
    <property type="match status" value="1"/>
</dbReference>
<organism evidence="2 3">
    <name type="scientific">Nepenthes gracilis</name>
    <name type="common">Slender pitcher plant</name>
    <dbReference type="NCBI Taxonomy" id="150966"/>
    <lineage>
        <taxon>Eukaryota</taxon>
        <taxon>Viridiplantae</taxon>
        <taxon>Streptophyta</taxon>
        <taxon>Embryophyta</taxon>
        <taxon>Tracheophyta</taxon>
        <taxon>Spermatophyta</taxon>
        <taxon>Magnoliopsida</taxon>
        <taxon>eudicotyledons</taxon>
        <taxon>Gunneridae</taxon>
        <taxon>Pentapetalae</taxon>
        <taxon>Caryophyllales</taxon>
        <taxon>Nepenthaceae</taxon>
        <taxon>Nepenthes</taxon>
    </lineage>
</organism>
<dbReference type="SUPFAM" id="SSF53335">
    <property type="entry name" value="S-adenosyl-L-methionine-dependent methyltransferases"/>
    <property type="match status" value="1"/>
</dbReference>
<dbReference type="InterPro" id="IPR029063">
    <property type="entry name" value="SAM-dependent_MTases_sf"/>
</dbReference>
<dbReference type="EMBL" id="BSYO01000021">
    <property type="protein sequence ID" value="GMH20192.1"/>
    <property type="molecule type" value="Genomic_DNA"/>
</dbReference>
<proteinExistence type="predicted"/>